<dbReference type="GO" id="GO:0008168">
    <property type="term" value="F:methyltransferase activity"/>
    <property type="evidence" value="ECO:0007669"/>
    <property type="project" value="UniProtKB-KW"/>
</dbReference>
<dbReference type="EMBL" id="FMIA01000002">
    <property type="protein sequence ID" value="SCL57581.1"/>
    <property type="molecule type" value="Genomic_DNA"/>
</dbReference>
<organism evidence="4 5">
    <name type="scientific">Micromonospora yangpuensis</name>
    <dbReference type="NCBI Taxonomy" id="683228"/>
    <lineage>
        <taxon>Bacteria</taxon>
        <taxon>Bacillati</taxon>
        <taxon>Actinomycetota</taxon>
        <taxon>Actinomycetes</taxon>
        <taxon>Micromonosporales</taxon>
        <taxon>Micromonosporaceae</taxon>
        <taxon>Micromonospora</taxon>
    </lineage>
</organism>
<dbReference type="PANTHER" id="PTHR45128:SF2">
    <property type="entry name" value="METHYLTRANSFERASE DOMAIN-CONTAINING PROTEIN"/>
    <property type="match status" value="1"/>
</dbReference>
<evidence type="ECO:0000313" key="4">
    <source>
        <dbReference type="EMBL" id="SCL57581.1"/>
    </source>
</evidence>
<dbReference type="InterPro" id="IPR053173">
    <property type="entry name" value="SAM-binding_MTase"/>
</dbReference>
<dbReference type="Gene3D" id="1.10.10.10">
    <property type="entry name" value="Winged helix-like DNA-binding domain superfamily/Winged helix DNA-binding domain"/>
    <property type="match status" value="1"/>
</dbReference>
<feature type="compositionally biased region" description="Polar residues" evidence="1">
    <location>
        <begin position="1"/>
        <end position="15"/>
    </location>
</feature>
<evidence type="ECO:0000259" key="3">
    <source>
        <dbReference type="Pfam" id="PF21320"/>
    </source>
</evidence>
<name>A0A1C6UUA9_9ACTN</name>
<dbReference type="RefSeq" id="WP_139135700.1">
    <property type="nucleotide sequence ID" value="NZ_BMMJ01000013.1"/>
</dbReference>
<gene>
    <name evidence="4" type="ORF">GA0070617_3569</name>
</gene>
<keyword evidence="4" id="KW-0808">Transferase</keyword>
<dbReference type="InterPro" id="IPR036388">
    <property type="entry name" value="WH-like_DNA-bd_sf"/>
</dbReference>
<dbReference type="Gene3D" id="3.40.50.150">
    <property type="entry name" value="Vaccinia Virus protein VP39"/>
    <property type="match status" value="1"/>
</dbReference>
<keyword evidence="5" id="KW-1185">Reference proteome</keyword>
<dbReference type="InterPro" id="IPR036390">
    <property type="entry name" value="WH_DNA-bd_sf"/>
</dbReference>
<evidence type="ECO:0000256" key="1">
    <source>
        <dbReference type="SAM" id="MobiDB-lite"/>
    </source>
</evidence>
<dbReference type="Pfam" id="PF13847">
    <property type="entry name" value="Methyltransf_31"/>
    <property type="match status" value="1"/>
</dbReference>
<dbReference type="InterPro" id="IPR048711">
    <property type="entry name" value="WHD_Rv2258c"/>
</dbReference>
<evidence type="ECO:0000313" key="5">
    <source>
        <dbReference type="Proteomes" id="UP000198937"/>
    </source>
</evidence>
<dbReference type="SUPFAM" id="SSF46785">
    <property type="entry name" value="Winged helix' DNA-binding domain"/>
    <property type="match status" value="1"/>
</dbReference>
<dbReference type="InterPro" id="IPR029063">
    <property type="entry name" value="SAM-dependent_MTases_sf"/>
</dbReference>
<reference evidence="4 5" key="1">
    <citation type="submission" date="2016-06" db="EMBL/GenBank/DDBJ databases">
        <authorList>
            <person name="Kjaerup R.B."/>
            <person name="Dalgaard T.S."/>
            <person name="Juul-Madsen H.R."/>
        </authorList>
    </citation>
    <scope>NUCLEOTIDE SEQUENCE [LARGE SCALE GENOMIC DNA]</scope>
    <source>
        <strain evidence="4 5">DSM 45577</strain>
    </source>
</reference>
<keyword evidence="4" id="KW-0489">Methyltransferase</keyword>
<proteinExistence type="predicted"/>
<dbReference type="CDD" id="cd02440">
    <property type="entry name" value="AdoMet_MTases"/>
    <property type="match status" value="1"/>
</dbReference>
<dbReference type="STRING" id="683228.GA0070617_3569"/>
<evidence type="ECO:0000259" key="2">
    <source>
        <dbReference type="Pfam" id="PF13847"/>
    </source>
</evidence>
<dbReference type="InterPro" id="IPR025714">
    <property type="entry name" value="Methyltranfer_dom"/>
</dbReference>
<dbReference type="AlphaFoldDB" id="A0A1C6UUA9"/>
<dbReference type="GO" id="GO:0032259">
    <property type="term" value="P:methylation"/>
    <property type="evidence" value="ECO:0007669"/>
    <property type="project" value="UniProtKB-KW"/>
</dbReference>
<dbReference type="PANTHER" id="PTHR45128">
    <property type="entry name" value="METHYLTRANSFERASE TYPE 11"/>
    <property type="match status" value="1"/>
</dbReference>
<dbReference type="OrthoDB" id="9801363at2"/>
<feature type="region of interest" description="Disordered" evidence="1">
    <location>
        <begin position="1"/>
        <end position="27"/>
    </location>
</feature>
<dbReference type="Pfam" id="PF21320">
    <property type="entry name" value="WHD_Rv2258c"/>
    <property type="match status" value="1"/>
</dbReference>
<accession>A0A1C6UUA9</accession>
<sequence length="378" mass="39038">MTAQEPASRSESTATLGRPSAPGTPPTADFAALRRYADRITGDLAAAMVSVACALGDRLGLFGALVRHGPCDSAELAAATGVDERYLREWLLCLAGADYLEVDRETGRYALPAPMAPLLTGGSPMDLSGGHALLLALAAAVDPVATAFTTGSGVAAQDYPKALYDAMERMSAGWLDAALVDQWIPAVAGLPERLRRGGTVVDLGSGGGHALIRIATAFPASRLVGLDLHPANVDRATESARRAGVADRVRFAAQDAADGLPADGVDLVTAFDVLHDTVDPLAVLTAARRALAADGAVLVLESRSAPVPLDNRGPVATILYATSALYCLPASRSARGDGAGTLGLPAGRIRELAEAAGLHRLREIPVASPFNALYELRP</sequence>
<dbReference type="Proteomes" id="UP000198937">
    <property type="component" value="Unassembled WGS sequence"/>
</dbReference>
<feature type="domain" description="S-adenosylmethionine-dependent methyltransferase Rv2258c-like winged HTH" evidence="3">
    <location>
        <begin position="47"/>
        <end position="120"/>
    </location>
</feature>
<protein>
    <submittedName>
        <fullName evidence="4">Methyltransferase domain-containing protein</fullName>
    </submittedName>
</protein>
<dbReference type="SUPFAM" id="SSF53335">
    <property type="entry name" value="S-adenosyl-L-methionine-dependent methyltransferases"/>
    <property type="match status" value="1"/>
</dbReference>
<feature type="domain" description="Methyltransferase" evidence="2">
    <location>
        <begin position="196"/>
        <end position="303"/>
    </location>
</feature>